<organism evidence="1 2">
    <name type="scientific">Roridomyces roridus</name>
    <dbReference type="NCBI Taxonomy" id="1738132"/>
    <lineage>
        <taxon>Eukaryota</taxon>
        <taxon>Fungi</taxon>
        <taxon>Dikarya</taxon>
        <taxon>Basidiomycota</taxon>
        <taxon>Agaricomycotina</taxon>
        <taxon>Agaricomycetes</taxon>
        <taxon>Agaricomycetidae</taxon>
        <taxon>Agaricales</taxon>
        <taxon>Marasmiineae</taxon>
        <taxon>Mycenaceae</taxon>
        <taxon>Roridomyces</taxon>
    </lineage>
</organism>
<dbReference type="EMBL" id="JARKIF010000012">
    <property type="protein sequence ID" value="KAJ7626053.1"/>
    <property type="molecule type" value="Genomic_DNA"/>
</dbReference>
<accession>A0AAD7FIP8</accession>
<dbReference type="AlphaFoldDB" id="A0AAD7FIP8"/>
<reference evidence="1" key="1">
    <citation type="submission" date="2023-03" db="EMBL/GenBank/DDBJ databases">
        <title>Massive genome expansion in bonnet fungi (Mycena s.s.) driven by repeated elements and novel gene families across ecological guilds.</title>
        <authorList>
            <consortium name="Lawrence Berkeley National Laboratory"/>
            <person name="Harder C.B."/>
            <person name="Miyauchi S."/>
            <person name="Viragh M."/>
            <person name="Kuo A."/>
            <person name="Thoen E."/>
            <person name="Andreopoulos B."/>
            <person name="Lu D."/>
            <person name="Skrede I."/>
            <person name="Drula E."/>
            <person name="Henrissat B."/>
            <person name="Morin E."/>
            <person name="Kohler A."/>
            <person name="Barry K."/>
            <person name="LaButti K."/>
            <person name="Morin E."/>
            <person name="Salamov A."/>
            <person name="Lipzen A."/>
            <person name="Mereny Z."/>
            <person name="Hegedus B."/>
            <person name="Baldrian P."/>
            <person name="Stursova M."/>
            <person name="Weitz H."/>
            <person name="Taylor A."/>
            <person name="Grigoriev I.V."/>
            <person name="Nagy L.G."/>
            <person name="Martin F."/>
            <person name="Kauserud H."/>
        </authorList>
    </citation>
    <scope>NUCLEOTIDE SEQUENCE</scope>
    <source>
        <strain evidence="1">9284</strain>
    </source>
</reference>
<dbReference type="Proteomes" id="UP001221142">
    <property type="component" value="Unassembled WGS sequence"/>
</dbReference>
<evidence type="ECO:0000313" key="1">
    <source>
        <dbReference type="EMBL" id="KAJ7626053.1"/>
    </source>
</evidence>
<name>A0AAD7FIP8_9AGAR</name>
<sequence>MNLEGGYLEPQYGKDVSAKKAWISCNAPTETRNLALRPLLAHGSSRPDLQYTRLHIVATKSPFFFGCQWAMVTPTRMPRQAEVIPATMAESIGSRYFPTMPQTIRKRLESRFMTVRSGNSDNQPAARLGIVKRNPTTVSAEVEFFLACALKSAYKSRHKRWCRTMNQVIKSEVAQHLGEAVDAGLGWVAPSCQQGCVRTEESACQSALPGSKLDGESQNQQG</sequence>
<gene>
    <name evidence="1" type="ORF">FB45DRAFT_869164</name>
</gene>
<protein>
    <submittedName>
        <fullName evidence="1">Uncharacterized protein</fullName>
    </submittedName>
</protein>
<evidence type="ECO:0000313" key="2">
    <source>
        <dbReference type="Proteomes" id="UP001221142"/>
    </source>
</evidence>
<comment type="caution">
    <text evidence="1">The sequence shown here is derived from an EMBL/GenBank/DDBJ whole genome shotgun (WGS) entry which is preliminary data.</text>
</comment>
<keyword evidence="2" id="KW-1185">Reference proteome</keyword>
<proteinExistence type="predicted"/>